<protein>
    <submittedName>
        <fullName evidence="1">DNA alkylation repair protein</fullName>
    </submittedName>
</protein>
<dbReference type="Gene3D" id="1.25.40.290">
    <property type="entry name" value="ARM repeat domains"/>
    <property type="match status" value="1"/>
</dbReference>
<dbReference type="Pfam" id="PF08713">
    <property type="entry name" value="DNA_alkylation"/>
    <property type="match status" value="1"/>
</dbReference>
<dbReference type="Proteomes" id="UP001304340">
    <property type="component" value="Chromosome"/>
</dbReference>
<dbReference type="EMBL" id="CP138359">
    <property type="protein sequence ID" value="WPF81931.1"/>
    <property type="molecule type" value="Genomic_DNA"/>
</dbReference>
<dbReference type="KEGG" id="sbil:SANBI_003254"/>
<name>A0AAF1BXN4_9MICO</name>
<organism evidence="1 2">
    <name type="scientific">Sanguibacter biliveldensis</name>
    <dbReference type="NCBI Taxonomy" id="3030830"/>
    <lineage>
        <taxon>Bacteria</taxon>
        <taxon>Bacillati</taxon>
        <taxon>Actinomycetota</taxon>
        <taxon>Actinomycetes</taxon>
        <taxon>Micrococcales</taxon>
        <taxon>Sanguibacteraceae</taxon>
        <taxon>Sanguibacter</taxon>
    </lineage>
</organism>
<dbReference type="InterPro" id="IPR021133">
    <property type="entry name" value="HEAT_type_2"/>
</dbReference>
<dbReference type="InterPro" id="IPR016024">
    <property type="entry name" value="ARM-type_fold"/>
</dbReference>
<evidence type="ECO:0000313" key="2">
    <source>
        <dbReference type="Proteomes" id="UP001304340"/>
    </source>
</evidence>
<dbReference type="RefSeq" id="WP_319156887.1">
    <property type="nucleotide sequence ID" value="NZ_CP138359.1"/>
</dbReference>
<proteinExistence type="predicted"/>
<dbReference type="InterPro" id="IPR013783">
    <property type="entry name" value="Ig-like_fold"/>
</dbReference>
<dbReference type="AlphaFoldDB" id="A0AAF1BXN4"/>
<dbReference type="Gene3D" id="2.60.40.10">
    <property type="entry name" value="Immunoglobulins"/>
    <property type="match status" value="1"/>
</dbReference>
<sequence>MPFADELLGSDAVLGLAEVIEAAAPGTAAEKVRASAGSLAPLALRDRAHLVKDAVLADVPGTVDDLAVLVRRCLHDESFTGWMIWPVTEAVSARAIAAGSDAALDTALDLQAELTGRLTAEFAVRPLLSHDLDRSLAAALRWTRSDDEHVRRLASEGTRRHLLWGTQVTGLSADPTVTLPILDALYRDESEYVRRSVANHLNDLSRKNPEVTVETARRWLEAPAPTTLQLVRHALRTLVKRGDPDALALLGYAPTPDVVAELTLEATEVRVGEALGLTATVHNGGVGAARVVVDYVVHHRKANGSQTTKVFKLTTADLSPGETLRLGRRHSFKVITTRRYHPGAHAVELQVNGVAAGRRDFELLPADDAPV</sequence>
<dbReference type="InterPro" id="IPR014825">
    <property type="entry name" value="DNA_alkylation"/>
</dbReference>
<keyword evidence="2" id="KW-1185">Reference proteome</keyword>
<dbReference type="GO" id="GO:0005975">
    <property type="term" value="P:carbohydrate metabolic process"/>
    <property type="evidence" value="ECO:0007669"/>
    <property type="project" value="UniProtKB-ARBA"/>
</dbReference>
<dbReference type="PROSITE" id="PS50077">
    <property type="entry name" value="HEAT_REPEAT"/>
    <property type="match status" value="1"/>
</dbReference>
<dbReference type="SUPFAM" id="SSF48371">
    <property type="entry name" value="ARM repeat"/>
    <property type="match status" value="1"/>
</dbReference>
<reference evidence="2" key="1">
    <citation type="submission" date="2023-11" db="EMBL/GenBank/DDBJ databases">
        <authorList>
            <person name="Helweg L.P."/>
            <person name="Kiel A."/>
            <person name="Hitz F."/>
            <person name="Ruckert-Reed C."/>
            <person name="Busche T."/>
            <person name="Kaltschmidt B."/>
            <person name="Kaltschmidt C."/>
        </authorList>
    </citation>
    <scope>NUCLEOTIDE SEQUENCE [LARGE SCALE GENOMIC DNA]</scope>
    <source>
        <strain evidence="2">4.1</strain>
    </source>
</reference>
<accession>A0AAF1BXN4</accession>
<evidence type="ECO:0000313" key="1">
    <source>
        <dbReference type="EMBL" id="WPF81931.1"/>
    </source>
</evidence>
<gene>
    <name evidence="1" type="ORF">SANBI_003254</name>
</gene>